<organism evidence="1 2">
    <name type="scientific">Microbacterium ginsengiterrae</name>
    <dbReference type="NCBI Taxonomy" id="546115"/>
    <lineage>
        <taxon>Bacteria</taxon>
        <taxon>Bacillati</taxon>
        <taxon>Actinomycetota</taxon>
        <taxon>Actinomycetes</taxon>
        <taxon>Micrococcales</taxon>
        <taxon>Microbacteriaceae</taxon>
        <taxon>Microbacterium</taxon>
    </lineage>
</organism>
<name>A0A7W9C9T6_9MICO</name>
<dbReference type="Proteomes" id="UP000517712">
    <property type="component" value="Unassembled WGS sequence"/>
</dbReference>
<dbReference type="RefSeq" id="WP_184280850.1">
    <property type="nucleotide sequence ID" value="NZ_BAAAPG010000001.1"/>
</dbReference>
<protein>
    <recommendedName>
        <fullName evidence="3">GAF domain-containing protein</fullName>
    </recommendedName>
</protein>
<keyword evidence="2" id="KW-1185">Reference proteome</keyword>
<reference evidence="1 2" key="1">
    <citation type="submission" date="2020-08" db="EMBL/GenBank/DDBJ databases">
        <title>Sequencing the genomes of 1000 actinobacteria strains.</title>
        <authorList>
            <person name="Klenk H.-P."/>
        </authorList>
    </citation>
    <scope>NUCLEOTIDE SEQUENCE [LARGE SCALE GENOMIC DNA]</scope>
    <source>
        <strain evidence="1 2">DSM 24823</strain>
    </source>
</reference>
<dbReference type="EMBL" id="JACHMU010000001">
    <property type="protein sequence ID" value="MBB5741635.1"/>
    <property type="molecule type" value="Genomic_DNA"/>
</dbReference>
<evidence type="ECO:0000313" key="1">
    <source>
        <dbReference type="EMBL" id="MBB5741635.1"/>
    </source>
</evidence>
<proteinExistence type="predicted"/>
<accession>A0A7W9C9T6</accession>
<sequence length="163" mass="18086">MVELPVFRAPMRSRDDRIPAGSAVARALERGLCGLGGRLDTVPQSLRAAVARTAEAIGERAAQRLERFAAAPHGAFVWAKDAYDFLWLGRLTGDWHYDSNPGAWAVDLVHVRACTWSETPIPHDEAPPSVNATYARGGRNWQRIRDERAAPDTVRLWERFGVA</sequence>
<dbReference type="AlphaFoldDB" id="A0A7W9C9T6"/>
<gene>
    <name evidence="1" type="ORF">HD600_000132</name>
</gene>
<comment type="caution">
    <text evidence="1">The sequence shown here is derived from an EMBL/GenBank/DDBJ whole genome shotgun (WGS) entry which is preliminary data.</text>
</comment>
<evidence type="ECO:0000313" key="2">
    <source>
        <dbReference type="Proteomes" id="UP000517712"/>
    </source>
</evidence>
<evidence type="ECO:0008006" key="3">
    <source>
        <dbReference type="Google" id="ProtNLM"/>
    </source>
</evidence>